<evidence type="ECO:0000259" key="1">
    <source>
        <dbReference type="Pfam" id="PF04677"/>
    </source>
</evidence>
<dbReference type="Pfam" id="PF04677">
    <property type="entry name" value="CwfJ_C_1"/>
    <property type="match status" value="1"/>
</dbReference>
<dbReference type="Proteomes" id="UP000005237">
    <property type="component" value="Unassembled WGS sequence"/>
</dbReference>
<dbReference type="InterPro" id="IPR006768">
    <property type="entry name" value="Cwf19-like_C_dom-1"/>
</dbReference>
<reference evidence="3" key="1">
    <citation type="submission" date="2010-08" db="EMBL/GenBank/DDBJ databases">
        <authorList>
            <consortium name="Caenorhabditis japonica Sequencing Consortium"/>
            <person name="Wilson R.K."/>
        </authorList>
    </citation>
    <scope>NUCLEOTIDE SEQUENCE [LARGE SCALE GENOMIC DNA]</scope>
    <source>
        <strain evidence="3">DF5081</strain>
    </source>
</reference>
<dbReference type="EnsemblMetazoa" id="CJA26874.1">
    <property type="protein sequence ID" value="CJA26874.1"/>
    <property type="gene ID" value="WBGene00182446"/>
</dbReference>
<accession>A0A8R1IG80</accession>
<sequence>MRVFNASQALNPPFYSISSGNEHKRIERSFDDCSRCIDSSRLAKHNIIAVGINIPKEKDDCWSAKFEMVQNLAKELDVKDFILAESSLEETFLRLAGLDGEDQVDHAVHVTHSTHV</sequence>
<evidence type="ECO:0000313" key="3">
    <source>
        <dbReference type="Proteomes" id="UP000005237"/>
    </source>
</evidence>
<organism evidence="2 3">
    <name type="scientific">Caenorhabditis japonica</name>
    <dbReference type="NCBI Taxonomy" id="281687"/>
    <lineage>
        <taxon>Eukaryota</taxon>
        <taxon>Metazoa</taxon>
        <taxon>Ecdysozoa</taxon>
        <taxon>Nematoda</taxon>
        <taxon>Chromadorea</taxon>
        <taxon>Rhabditida</taxon>
        <taxon>Rhabditina</taxon>
        <taxon>Rhabditomorpha</taxon>
        <taxon>Rhabditoidea</taxon>
        <taxon>Rhabditidae</taxon>
        <taxon>Peloderinae</taxon>
        <taxon>Caenorhabditis</taxon>
    </lineage>
</organism>
<reference evidence="2" key="2">
    <citation type="submission" date="2022-06" db="UniProtKB">
        <authorList>
            <consortium name="EnsemblMetazoa"/>
        </authorList>
    </citation>
    <scope>IDENTIFICATION</scope>
    <source>
        <strain evidence="2">DF5081</strain>
    </source>
</reference>
<evidence type="ECO:0000313" key="2">
    <source>
        <dbReference type="EnsemblMetazoa" id="CJA26874.1"/>
    </source>
</evidence>
<feature type="domain" description="Cwf19-like C-terminal" evidence="1">
    <location>
        <begin position="21"/>
        <end position="53"/>
    </location>
</feature>
<dbReference type="AlphaFoldDB" id="A0A8R1IG80"/>
<proteinExistence type="predicted"/>
<protein>
    <submittedName>
        <fullName evidence="2">CwfJ_C_1 domain-containing protein</fullName>
    </submittedName>
</protein>
<keyword evidence="3" id="KW-1185">Reference proteome</keyword>
<name>A0A8R1IG80_CAEJA</name>